<dbReference type="Pfam" id="PF08327">
    <property type="entry name" value="AHSA1"/>
    <property type="match status" value="1"/>
</dbReference>
<dbReference type="InterPro" id="IPR023393">
    <property type="entry name" value="START-like_dom_sf"/>
</dbReference>
<dbReference type="RefSeq" id="WP_094765151.1">
    <property type="nucleotide sequence ID" value="NZ_FUKQ01000040.1"/>
</dbReference>
<accession>A0A1R4K1L8</accession>
<evidence type="ECO:0000313" key="5">
    <source>
        <dbReference type="Proteomes" id="UP000188342"/>
    </source>
</evidence>
<name>A0A1R4K1L8_9ACTN</name>
<dbReference type="OrthoDB" id="8117292at2"/>
<dbReference type="SUPFAM" id="SSF55961">
    <property type="entry name" value="Bet v1-like"/>
    <property type="match status" value="1"/>
</dbReference>
<dbReference type="Proteomes" id="UP000188342">
    <property type="component" value="Unassembled WGS sequence"/>
</dbReference>
<dbReference type="STRING" id="1255658.FM114_10715"/>
<gene>
    <name evidence="4" type="ORF">FM114_10715</name>
</gene>
<keyword evidence="5" id="KW-1185">Reference proteome</keyword>
<dbReference type="Gene3D" id="3.30.530.20">
    <property type="match status" value="1"/>
</dbReference>
<evidence type="ECO:0000256" key="2">
    <source>
        <dbReference type="SAM" id="MobiDB-lite"/>
    </source>
</evidence>
<dbReference type="InterPro" id="IPR013538">
    <property type="entry name" value="ASHA1/2-like_C"/>
</dbReference>
<sequence length="179" mass="19525">MNDPQLTEDALASLTPARFHLGALTLTRRLPVAQDEAWAHLTRPELLARWSPVVPDRELDGPGPAASRENPGDDPVDATVGESRAPWFLEHAWGPEHLTWQLAPSGEATQVNLVHELSDPRQVADMAAGWHLCLTVLDSLLAGRDVQRCVGEDALANGWEALRDRYAQLFEGDTVAGQG</sequence>
<evidence type="ECO:0000259" key="3">
    <source>
        <dbReference type="Pfam" id="PF08327"/>
    </source>
</evidence>
<reference evidence="4 5" key="1">
    <citation type="submission" date="2017-02" db="EMBL/GenBank/DDBJ databases">
        <authorList>
            <person name="Peterson S.W."/>
        </authorList>
    </citation>
    <scope>NUCLEOTIDE SEQUENCE [LARGE SCALE GENOMIC DNA]</scope>
    <source>
        <strain evidence="4 5">LSP_Lj1</strain>
    </source>
</reference>
<comment type="similarity">
    <text evidence="1">Belongs to the AHA1 family.</text>
</comment>
<protein>
    <recommendedName>
        <fullName evidence="3">Activator of Hsp90 ATPase homologue 1/2-like C-terminal domain-containing protein</fullName>
    </recommendedName>
</protein>
<feature type="region of interest" description="Disordered" evidence="2">
    <location>
        <begin position="53"/>
        <end position="80"/>
    </location>
</feature>
<dbReference type="AlphaFoldDB" id="A0A1R4K1L8"/>
<evidence type="ECO:0000313" key="4">
    <source>
        <dbReference type="EMBL" id="SJN37933.1"/>
    </source>
</evidence>
<proteinExistence type="inferred from homology"/>
<dbReference type="EMBL" id="FUKQ01000040">
    <property type="protein sequence ID" value="SJN37933.1"/>
    <property type="molecule type" value="Genomic_DNA"/>
</dbReference>
<feature type="domain" description="Activator of Hsp90 ATPase homologue 1/2-like C-terminal" evidence="3">
    <location>
        <begin position="34"/>
        <end position="141"/>
    </location>
</feature>
<organism evidence="4 5">
    <name type="scientific">Luteococcus japonicus LSP_Lj1</name>
    <dbReference type="NCBI Taxonomy" id="1255658"/>
    <lineage>
        <taxon>Bacteria</taxon>
        <taxon>Bacillati</taxon>
        <taxon>Actinomycetota</taxon>
        <taxon>Actinomycetes</taxon>
        <taxon>Propionibacteriales</taxon>
        <taxon>Propionibacteriaceae</taxon>
        <taxon>Luteococcus</taxon>
    </lineage>
</organism>
<evidence type="ECO:0000256" key="1">
    <source>
        <dbReference type="ARBA" id="ARBA00006817"/>
    </source>
</evidence>